<dbReference type="GO" id="GO:0005783">
    <property type="term" value="C:endoplasmic reticulum"/>
    <property type="evidence" value="ECO:0007669"/>
    <property type="project" value="TreeGrafter"/>
</dbReference>
<name>A0AAU9JRF4_9CILI</name>
<evidence type="ECO:0000256" key="1">
    <source>
        <dbReference type="ARBA" id="ARBA00004141"/>
    </source>
</evidence>
<evidence type="ECO:0000256" key="7">
    <source>
        <dbReference type="SAM" id="Phobius"/>
    </source>
</evidence>
<proteinExistence type="inferred from homology"/>
<dbReference type="PIRSF" id="PIRSF015840">
    <property type="entry name" value="DUF284_TM_euk"/>
    <property type="match status" value="1"/>
</dbReference>
<feature type="transmembrane region" description="Helical" evidence="7">
    <location>
        <begin position="280"/>
        <end position="306"/>
    </location>
</feature>
<comment type="caution">
    <text evidence="8">The sequence shown here is derived from an EMBL/GenBank/DDBJ whole genome shotgun (WGS) entry which is preliminary data.</text>
</comment>
<evidence type="ECO:0000313" key="8">
    <source>
        <dbReference type="EMBL" id="CAG9327695.1"/>
    </source>
</evidence>
<dbReference type="EMBL" id="CAJZBQ010000044">
    <property type="protein sequence ID" value="CAG9327695.1"/>
    <property type="molecule type" value="Genomic_DNA"/>
</dbReference>
<dbReference type="InterPro" id="IPR005045">
    <property type="entry name" value="CDC50/LEM3_fam"/>
</dbReference>
<accession>A0AAU9JRF4</accession>
<keyword evidence="9" id="KW-1185">Reference proteome</keyword>
<comment type="subcellular location">
    <subcellularLocation>
        <location evidence="1">Membrane</location>
        <topology evidence="1">Multi-pass membrane protein</topology>
    </subcellularLocation>
</comment>
<sequence>MEEEEKKNKPSDSDFKQQRIKAWKLTPSNTSLGIIYIAMGVFFVTFGAVYLYESSEVIEVAKRYDNLDECKADWKNPKTCIIEMDISEHMESPIFIYYEINNMYQNHRKYNKCRDINQLMGEDQSKSEISSYCEPVVTMKDLGLITNLSEEVEIANPCGLVAKSYFNDTFLLMPPADSPKDIIEVKHDDISWWVDRHEKFKRNEHWETVQWTDVENEHFINWMSTAGLPTFRKLWGRIEHDLDSGKYRMQITNNYDISSFSGEKGIIITTHSIFGGKLNFLGIVYIVVGGLSFVGAIVIFVTNHYIAKLQSR</sequence>
<dbReference type="Proteomes" id="UP001162131">
    <property type="component" value="Unassembled WGS sequence"/>
</dbReference>
<protein>
    <submittedName>
        <fullName evidence="8">Uncharacterized protein</fullName>
    </submittedName>
</protein>
<dbReference type="GO" id="GO:0005794">
    <property type="term" value="C:Golgi apparatus"/>
    <property type="evidence" value="ECO:0007669"/>
    <property type="project" value="TreeGrafter"/>
</dbReference>
<dbReference type="Pfam" id="PF03381">
    <property type="entry name" value="CDC50"/>
    <property type="match status" value="1"/>
</dbReference>
<keyword evidence="3 7" id="KW-0812">Transmembrane</keyword>
<gene>
    <name evidence="8" type="ORF">BSTOLATCC_MIC44323</name>
</gene>
<reference evidence="8" key="1">
    <citation type="submission" date="2021-09" db="EMBL/GenBank/DDBJ databases">
        <authorList>
            <consortium name="AG Swart"/>
            <person name="Singh M."/>
            <person name="Singh A."/>
            <person name="Seah K."/>
            <person name="Emmerich C."/>
        </authorList>
    </citation>
    <scope>NUCLEOTIDE SEQUENCE</scope>
    <source>
        <strain evidence="8">ATCC30299</strain>
    </source>
</reference>
<dbReference type="GO" id="GO:0005886">
    <property type="term" value="C:plasma membrane"/>
    <property type="evidence" value="ECO:0007669"/>
    <property type="project" value="TreeGrafter"/>
</dbReference>
<dbReference type="PANTHER" id="PTHR10926">
    <property type="entry name" value="CELL CYCLE CONTROL PROTEIN 50"/>
    <property type="match status" value="1"/>
</dbReference>
<dbReference type="PANTHER" id="PTHR10926:SF0">
    <property type="entry name" value="CDC50, ISOFORM A"/>
    <property type="match status" value="1"/>
</dbReference>
<organism evidence="8 9">
    <name type="scientific">Blepharisma stoltei</name>
    <dbReference type="NCBI Taxonomy" id="1481888"/>
    <lineage>
        <taxon>Eukaryota</taxon>
        <taxon>Sar</taxon>
        <taxon>Alveolata</taxon>
        <taxon>Ciliophora</taxon>
        <taxon>Postciliodesmatophora</taxon>
        <taxon>Heterotrichea</taxon>
        <taxon>Heterotrichida</taxon>
        <taxon>Blepharismidae</taxon>
        <taxon>Blepharisma</taxon>
    </lineage>
</organism>
<evidence type="ECO:0000313" key="9">
    <source>
        <dbReference type="Proteomes" id="UP001162131"/>
    </source>
</evidence>
<comment type="similarity">
    <text evidence="2 6">Belongs to the CDC50/LEM3 family.</text>
</comment>
<evidence type="ECO:0000256" key="2">
    <source>
        <dbReference type="ARBA" id="ARBA00009457"/>
    </source>
</evidence>
<feature type="transmembrane region" description="Helical" evidence="7">
    <location>
        <begin position="33"/>
        <end position="52"/>
    </location>
</feature>
<evidence type="ECO:0000256" key="6">
    <source>
        <dbReference type="PIRNR" id="PIRNR015840"/>
    </source>
</evidence>
<keyword evidence="5 6" id="KW-0472">Membrane</keyword>
<keyword evidence="4 7" id="KW-1133">Transmembrane helix</keyword>
<evidence type="ECO:0000256" key="3">
    <source>
        <dbReference type="ARBA" id="ARBA00022692"/>
    </source>
</evidence>
<evidence type="ECO:0000256" key="5">
    <source>
        <dbReference type="ARBA" id="ARBA00023136"/>
    </source>
</evidence>
<dbReference type="AlphaFoldDB" id="A0AAU9JRF4"/>
<evidence type="ECO:0000256" key="4">
    <source>
        <dbReference type="ARBA" id="ARBA00022989"/>
    </source>
</evidence>